<keyword evidence="2" id="KW-0808">Transferase</keyword>
<reference evidence="2" key="1">
    <citation type="submission" date="2020-08" db="EMBL/GenBank/DDBJ databases">
        <title>Multicomponent nature underlies the extraordinary mechanical properties of spider dragline silk.</title>
        <authorList>
            <person name="Kono N."/>
            <person name="Nakamura H."/>
            <person name="Mori M."/>
            <person name="Yoshida Y."/>
            <person name="Ohtoshi R."/>
            <person name="Malay A.D."/>
            <person name="Moran D.A.P."/>
            <person name="Tomita M."/>
            <person name="Numata K."/>
            <person name="Arakawa K."/>
        </authorList>
    </citation>
    <scope>NUCLEOTIDE SEQUENCE</scope>
</reference>
<evidence type="ECO:0000259" key="1">
    <source>
        <dbReference type="Pfam" id="PF00078"/>
    </source>
</evidence>
<dbReference type="EMBL" id="BMAU01021295">
    <property type="protein sequence ID" value="GFY10144.1"/>
    <property type="molecule type" value="Genomic_DNA"/>
</dbReference>
<sequence>MTSKKAADLLGLHYQKISRLNFSVEDRNIKIMASRIVHGCRSDAHRGASIFSRDFRVNELKAAIGDSCLNKSPGPNDIHGQMIDHVRLSGRQRILDIINCSWNKGQLPRDWRRATVIPNKKCGKTDGTPESFRPIALTSIACKIMEKMILRRLTFYLHSHNLLPAEQYGFREGLCTTDQLLYFCQRIRDAHNRKLTNQTVAVFLDLSKAFLTESGIIFLLSNCLNILVLEEKPYPGFTIS</sequence>
<dbReference type="Proteomes" id="UP000887159">
    <property type="component" value="Unassembled WGS sequence"/>
</dbReference>
<keyword evidence="2" id="KW-0548">Nucleotidyltransferase</keyword>
<gene>
    <name evidence="2" type="primary">RTase_539</name>
    <name evidence="2" type="ORF">TNCV_360111</name>
</gene>
<comment type="caution">
    <text evidence="2">The sequence shown here is derived from an EMBL/GenBank/DDBJ whole genome shotgun (WGS) entry which is preliminary data.</text>
</comment>
<name>A0A8X6VEY4_TRICX</name>
<dbReference type="InterPro" id="IPR000477">
    <property type="entry name" value="RT_dom"/>
</dbReference>
<feature type="domain" description="Reverse transcriptase" evidence="1">
    <location>
        <begin position="124"/>
        <end position="211"/>
    </location>
</feature>
<dbReference type="Pfam" id="PF00078">
    <property type="entry name" value="RVT_1"/>
    <property type="match status" value="1"/>
</dbReference>
<evidence type="ECO:0000313" key="3">
    <source>
        <dbReference type="Proteomes" id="UP000887159"/>
    </source>
</evidence>
<dbReference type="PANTHER" id="PTHR19446">
    <property type="entry name" value="REVERSE TRANSCRIPTASES"/>
    <property type="match status" value="1"/>
</dbReference>
<accession>A0A8X6VEY4</accession>
<proteinExistence type="predicted"/>
<organism evidence="2 3">
    <name type="scientific">Trichonephila clavipes</name>
    <name type="common">Golden silk orbweaver</name>
    <name type="synonym">Nephila clavipes</name>
    <dbReference type="NCBI Taxonomy" id="2585209"/>
    <lineage>
        <taxon>Eukaryota</taxon>
        <taxon>Metazoa</taxon>
        <taxon>Ecdysozoa</taxon>
        <taxon>Arthropoda</taxon>
        <taxon>Chelicerata</taxon>
        <taxon>Arachnida</taxon>
        <taxon>Araneae</taxon>
        <taxon>Araneomorphae</taxon>
        <taxon>Entelegynae</taxon>
        <taxon>Araneoidea</taxon>
        <taxon>Nephilidae</taxon>
        <taxon>Trichonephila</taxon>
    </lineage>
</organism>
<dbReference type="AlphaFoldDB" id="A0A8X6VEY4"/>
<protein>
    <submittedName>
        <fullName evidence="2">Putative RNA-directed DNA polymerase from transposon BS</fullName>
    </submittedName>
</protein>
<evidence type="ECO:0000313" key="2">
    <source>
        <dbReference type="EMBL" id="GFY10144.1"/>
    </source>
</evidence>
<dbReference type="GO" id="GO:0003964">
    <property type="term" value="F:RNA-directed DNA polymerase activity"/>
    <property type="evidence" value="ECO:0007669"/>
    <property type="project" value="UniProtKB-KW"/>
</dbReference>
<keyword evidence="3" id="KW-1185">Reference proteome</keyword>
<keyword evidence="2" id="KW-0695">RNA-directed DNA polymerase</keyword>